<dbReference type="OMA" id="INMQLMP"/>
<evidence type="ECO:0000313" key="4">
    <source>
        <dbReference type="Proteomes" id="UP000009192"/>
    </source>
</evidence>
<feature type="compositionally biased region" description="Polar residues" evidence="1">
    <location>
        <begin position="363"/>
        <end position="373"/>
    </location>
</feature>
<dbReference type="eggNOG" id="ENOG502SWQX">
    <property type="taxonomic scope" value="Eukaryota"/>
</dbReference>
<accession>B4KQP3</accession>
<feature type="compositionally biased region" description="Low complexity" evidence="1">
    <location>
        <begin position="431"/>
        <end position="445"/>
    </location>
</feature>
<organism evidence="3 4">
    <name type="scientific">Drosophila mojavensis</name>
    <name type="common">Fruit fly</name>
    <dbReference type="NCBI Taxonomy" id="7230"/>
    <lineage>
        <taxon>Eukaryota</taxon>
        <taxon>Metazoa</taxon>
        <taxon>Ecdysozoa</taxon>
        <taxon>Arthropoda</taxon>
        <taxon>Hexapoda</taxon>
        <taxon>Insecta</taxon>
        <taxon>Pterygota</taxon>
        <taxon>Neoptera</taxon>
        <taxon>Endopterygota</taxon>
        <taxon>Diptera</taxon>
        <taxon>Brachycera</taxon>
        <taxon>Muscomorpha</taxon>
        <taxon>Ephydroidea</taxon>
        <taxon>Drosophilidae</taxon>
        <taxon>Drosophila</taxon>
    </lineage>
</organism>
<feature type="compositionally biased region" description="Basic and acidic residues" evidence="1">
    <location>
        <begin position="220"/>
        <end position="233"/>
    </location>
</feature>
<dbReference type="AlphaFoldDB" id="B4KQP3"/>
<dbReference type="InParanoid" id="B4KQP3"/>
<name>B4KQP3_DROMO</name>
<dbReference type="EMBL" id="CH933808">
    <property type="protein sequence ID" value="EDW08212.1"/>
    <property type="molecule type" value="Genomic_DNA"/>
</dbReference>
<protein>
    <submittedName>
        <fullName evidence="3">Uncharacterized protein</fullName>
    </submittedName>
</protein>
<feature type="chain" id="PRO_5002814435" evidence="2">
    <location>
        <begin position="19"/>
        <end position="699"/>
    </location>
</feature>
<feature type="compositionally biased region" description="Pro residues" evidence="1">
    <location>
        <begin position="577"/>
        <end position="589"/>
    </location>
</feature>
<evidence type="ECO:0000256" key="1">
    <source>
        <dbReference type="SAM" id="MobiDB-lite"/>
    </source>
</evidence>
<feature type="region of interest" description="Disordered" evidence="1">
    <location>
        <begin position="220"/>
        <end position="258"/>
    </location>
</feature>
<evidence type="ECO:0000313" key="3">
    <source>
        <dbReference type="EMBL" id="EDW08212.1"/>
    </source>
</evidence>
<keyword evidence="2" id="KW-0732">Signal</keyword>
<feature type="compositionally biased region" description="Basic and acidic residues" evidence="1">
    <location>
        <begin position="387"/>
        <end position="414"/>
    </location>
</feature>
<dbReference type="Proteomes" id="UP000009192">
    <property type="component" value="Unassembled WGS sequence"/>
</dbReference>
<feature type="compositionally biased region" description="Basic and acidic residues" evidence="1">
    <location>
        <begin position="683"/>
        <end position="693"/>
    </location>
</feature>
<feature type="compositionally biased region" description="Low complexity" evidence="1">
    <location>
        <begin position="486"/>
        <end position="495"/>
    </location>
</feature>
<feature type="region of interest" description="Disordered" evidence="1">
    <location>
        <begin position="675"/>
        <end position="699"/>
    </location>
</feature>
<dbReference type="KEGG" id="dmo:Dmoj_GI19701"/>
<feature type="compositionally biased region" description="Low complexity" evidence="1">
    <location>
        <begin position="528"/>
        <end position="543"/>
    </location>
</feature>
<keyword evidence="4" id="KW-1185">Reference proteome</keyword>
<feature type="compositionally biased region" description="Basic and acidic residues" evidence="1">
    <location>
        <begin position="446"/>
        <end position="470"/>
    </location>
</feature>
<feature type="compositionally biased region" description="Basic residues" evidence="1">
    <location>
        <begin position="547"/>
        <end position="565"/>
    </location>
</feature>
<feature type="compositionally biased region" description="Polar residues" evidence="1">
    <location>
        <begin position="234"/>
        <end position="245"/>
    </location>
</feature>
<feature type="region of interest" description="Disordered" evidence="1">
    <location>
        <begin position="286"/>
        <end position="652"/>
    </location>
</feature>
<feature type="compositionally biased region" description="Low complexity" evidence="1">
    <location>
        <begin position="619"/>
        <end position="634"/>
    </location>
</feature>
<reference evidence="3 4" key="1">
    <citation type="journal article" date="2007" name="Nature">
        <title>Evolution of genes and genomes on the Drosophila phylogeny.</title>
        <authorList>
            <consortium name="Drosophila 12 Genomes Consortium"/>
            <person name="Clark A.G."/>
            <person name="Eisen M.B."/>
            <person name="Smith D.R."/>
            <person name="Bergman C.M."/>
            <person name="Oliver B."/>
            <person name="Markow T.A."/>
            <person name="Kaufman T.C."/>
            <person name="Kellis M."/>
            <person name="Gelbart W."/>
            <person name="Iyer V.N."/>
            <person name="Pollard D.A."/>
            <person name="Sackton T.B."/>
            <person name="Larracuente A.M."/>
            <person name="Singh N.D."/>
            <person name="Abad J.P."/>
            <person name="Abt D.N."/>
            <person name="Adryan B."/>
            <person name="Aguade M."/>
            <person name="Akashi H."/>
            <person name="Anderson W.W."/>
            <person name="Aquadro C.F."/>
            <person name="Ardell D.H."/>
            <person name="Arguello R."/>
            <person name="Artieri C.G."/>
            <person name="Barbash D.A."/>
            <person name="Barker D."/>
            <person name="Barsanti P."/>
            <person name="Batterham P."/>
            <person name="Batzoglou S."/>
            <person name="Begun D."/>
            <person name="Bhutkar A."/>
            <person name="Blanco E."/>
            <person name="Bosak S.A."/>
            <person name="Bradley R.K."/>
            <person name="Brand A.D."/>
            <person name="Brent M.R."/>
            <person name="Brooks A.N."/>
            <person name="Brown R.H."/>
            <person name="Butlin R.K."/>
            <person name="Caggese C."/>
            <person name="Calvi B.R."/>
            <person name="Bernardo de Carvalho A."/>
            <person name="Caspi A."/>
            <person name="Castrezana S."/>
            <person name="Celniker S.E."/>
            <person name="Chang J.L."/>
            <person name="Chapple C."/>
            <person name="Chatterji S."/>
            <person name="Chinwalla A."/>
            <person name="Civetta A."/>
            <person name="Clifton S.W."/>
            <person name="Comeron J.M."/>
            <person name="Costello J.C."/>
            <person name="Coyne J.A."/>
            <person name="Daub J."/>
            <person name="David R.G."/>
            <person name="Delcher A.L."/>
            <person name="Delehaunty K."/>
            <person name="Do C.B."/>
            <person name="Ebling H."/>
            <person name="Edwards K."/>
            <person name="Eickbush T."/>
            <person name="Evans J.D."/>
            <person name="Filipski A."/>
            <person name="Findeiss S."/>
            <person name="Freyhult E."/>
            <person name="Fulton L."/>
            <person name="Fulton R."/>
            <person name="Garcia A.C."/>
            <person name="Gardiner A."/>
            <person name="Garfield D.A."/>
            <person name="Garvin B.E."/>
            <person name="Gibson G."/>
            <person name="Gilbert D."/>
            <person name="Gnerre S."/>
            <person name="Godfrey J."/>
            <person name="Good R."/>
            <person name="Gotea V."/>
            <person name="Gravely B."/>
            <person name="Greenberg A.J."/>
            <person name="Griffiths-Jones S."/>
            <person name="Gross S."/>
            <person name="Guigo R."/>
            <person name="Gustafson E.A."/>
            <person name="Haerty W."/>
            <person name="Hahn M.W."/>
            <person name="Halligan D.L."/>
            <person name="Halpern A.L."/>
            <person name="Halter G.M."/>
            <person name="Han M.V."/>
            <person name="Heger A."/>
            <person name="Hillier L."/>
            <person name="Hinrichs A.S."/>
            <person name="Holmes I."/>
            <person name="Hoskins R.A."/>
            <person name="Hubisz M.J."/>
            <person name="Hultmark D."/>
            <person name="Huntley M.A."/>
            <person name="Jaffe D.B."/>
            <person name="Jagadeeshan S."/>
            <person name="Jeck W.R."/>
            <person name="Johnson J."/>
            <person name="Jones C.D."/>
            <person name="Jordan W.C."/>
            <person name="Karpen G.H."/>
            <person name="Kataoka E."/>
            <person name="Keightley P.D."/>
            <person name="Kheradpour P."/>
            <person name="Kirkness E.F."/>
            <person name="Koerich L.B."/>
            <person name="Kristiansen K."/>
            <person name="Kudrna D."/>
            <person name="Kulathinal R.J."/>
            <person name="Kumar S."/>
            <person name="Kwok R."/>
            <person name="Lander E."/>
            <person name="Langley C.H."/>
            <person name="Lapoint R."/>
            <person name="Lazzaro B.P."/>
            <person name="Lee S.J."/>
            <person name="Levesque L."/>
            <person name="Li R."/>
            <person name="Lin C.F."/>
            <person name="Lin M.F."/>
            <person name="Lindblad-Toh K."/>
            <person name="Llopart A."/>
            <person name="Long M."/>
            <person name="Low L."/>
            <person name="Lozovsky E."/>
            <person name="Lu J."/>
            <person name="Luo M."/>
            <person name="Machado C.A."/>
            <person name="Makalowski W."/>
            <person name="Marzo M."/>
            <person name="Matsuda M."/>
            <person name="Matzkin L."/>
            <person name="McAllister B."/>
            <person name="McBride C.S."/>
            <person name="McKernan B."/>
            <person name="McKernan K."/>
            <person name="Mendez-Lago M."/>
            <person name="Minx P."/>
            <person name="Mollenhauer M.U."/>
            <person name="Montooth K."/>
            <person name="Mount S.M."/>
            <person name="Mu X."/>
            <person name="Myers E."/>
            <person name="Negre B."/>
            <person name="Newfeld S."/>
            <person name="Nielsen R."/>
            <person name="Noor M.A."/>
            <person name="O'Grady P."/>
            <person name="Pachter L."/>
            <person name="Papaceit M."/>
            <person name="Parisi M.J."/>
            <person name="Parisi M."/>
            <person name="Parts L."/>
            <person name="Pedersen J.S."/>
            <person name="Pesole G."/>
            <person name="Phillippy A.M."/>
            <person name="Ponting C.P."/>
            <person name="Pop M."/>
            <person name="Porcelli D."/>
            <person name="Powell J.R."/>
            <person name="Prohaska S."/>
            <person name="Pruitt K."/>
            <person name="Puig M."/>
            <person name="Quesneville H."/>
            <person name="Ram K.R."/>
            <person name="Rand D."/>
            <person name="Rasmussen M.D."/>
            <person name="Reed L.K."/>
            <person name="Reenan R."/>
            <person name="Reily A."/>
            <person name="Remington K.A."/>
            <person name="Rieger T.T."/>
            <person name="Ritchie M.G."/>
            <person name="Robin C."/>
            <person name="Rogers Y.H."/>
            <person name="Rohde C."/>
            <person name="Rozas J."/>
            <person name="Rubenfield M.J."/>
            <person name="Ruiz A."/>
            <person name="Russo S."/>
            <person name="Salzberg S.L."/>
            <person name="Sanchez-Gracia A."/>
            <person name="Saranga D.J."/>
            <person name="Sato H."/>
            <person name="Schaeffer S.W."/>
            <person name="Schatz M.C."/>
            <person name="Schlenke T."/>
            <person name="Schwartz R."/>
            <person name="Segarra C."/>
            <person name="Singh R.S."/>
            <person name="Sirot L."/>
            <person name="Sirota M."/>
            <person name="Sisneros N.B."/>
            <person name="Smith C.D."/>
            <person name="Smith T.F."/>
            <person name="Spieth J."/>
            <person name="Stage D.E."/>
            <person name="Stark A."/>
            <person name="Stephan W."/>
            <person name="Strausberg R.L."/>
            <person name="Strempel S."/>
            <person name="Sturgill D."/>
            <person name="Sutton G."/>
            <person name="Sutton G.G."/>
            <person name="Tao W."/>
            <person name="Teichmann S."/>
            <person name="Tobari Y.N."/>
            <person name="Tomimura Y."/>
            <person name="Tsolas J.M."/>
            <person name="Valente V.L."/>
            <person name="Venter E."/>
            <person name="Venter J.C."/>
            <person name="Vicario S."/>
            <person name="Vieira F.G."/>
            <person name="Vilella A.J."/>
            <person name="Villasante A."/>
            <person name="Walenz B."/>
            <person name="Wang J."/>
            <person name="Wasserman M."/>
            <person name="Watts T."/>
            <person name="Wilson D."/>
            <person name="Wilson R.K."/>
            <person name="Wing R.A."/>
            <person name="Wolfner M.F."/>
            <person name="Wong A."/>
            <person name="Wong G.K."/>
            <person name="Wu C.I."/>
            <person name="Wu G."/>
            <person name="Yamamoto D."/>
            <person name="Yang H.P."/>
            <person name="Yang S.P."/>
            <person name="Yorke J.A."/>
            <person name="Yoshida K."/>
            <person name="Zdobnov E."/>
            <person name="Zhang P."/>
            <person name="Zhang Y."/>
            <person name="Zimin A.V."/>
            <person name="Baldwin J."/>
            <person name="Abdouelleil A."/>
            <person name="Abdulkadir J."/>
            <person name="Abebe A."/>
            <person name="Abera B."/>
            <person name="Abreu J."/>
            <person name="Acer S.C."/>
            <person name="Aftuck L."/>
            <person name="Alexander A."/>
            <person name="An P."/>
            <person name="Anderson E."/>
            <person name="Anderson S."/>
            <person name="Arachi H."/>
            <person name="Azer M."/>
            <person name="Bachantsang P."/>
            <person name="Barry A."/>
            <person name="Bayul T."/>
            <person name="Berlin A."/>
            <person name="Bessette D."/>
            <person name="Bloom T."/>
            <person name="Blye J."/>
            <person name="Boguslavskiy L."/>
            <person name="Bonnet C."/>
            <person name="Boukhgalter B."/>
            <person name="Bourzgui I."/>
            <person name="Brown A."/>
            <person name="Cahill P."/>
            <person name="Channer S."/>
            <person name="Cheshatsang Y."/>
            <person name="Chuda L."/>
            <person name="Citroen M."/>
            <person name="Collymore A."/>
            <person name="Cooke P."/>
            <person name="Costello M."/>
            <person name="D'Aco K."/>
            <person name="Daza R."/>
            <person name="De Haan G."/>
            <person name="DeGray S."/>
            <person name="DeMaso C."/>
            <person name="Dhargay N."/>
            <person name="Dooley K."/>
            <person name="Dooley E."/>
            <person name="Doricent M."/>
            <person name="Dorje P."/>
            <person name="Dorjee K."/>
            <person name="Dupes A."/>
            <person name="Elong R."/>
            <person name="Falk J."/>
            <person name="Farina A."/>
            <person name="Faro S."/>
            <person name="Ferguson D."/>
            <person name="Fisher S."/>
            <person name="Foley C.D."/>
            <person name="Franke A."/>
            <person name="Friedrich D."/>
            <person name="Gadbois L."/>
            <person name="Gearin G."/>
            <person name="Gearin C.R."/>
            <person name="Giannoukos G."/>
            <person name="Goode T."/>
            <person name="Graham J."/>
            <person name="Grandbois E."/>
            <person name="Grewal S."/>
            <person name="Gyaltsen K."/>
            <person name="Hafez N."/>
            <person name="Hagos B."/>
            <person name="Hall J."/>
            <person name="Henson C."/>
            <person name="Hollinger A."/>
            <person name="Honan T."/>
            <person name="Huard M.D."/>
            <person name="Hughes L."/>
            <person name="Hurhula B."/>
            <person name="Husby M.E."/>
            <person name="Kamat A."/>
            <person name="Kanga B."/>
            <person name="Kashin S."/>
            <person name="Khazanovich D."/>
            <person name="Kisner P."/>
            <person name="Lance K."/>
            <person name="Lara M."/>
            <person name="Lee W."/>
            <person name="Lennon N."/>
            <person name="Letendre F."/>
            <person name="LeVine R."/>
            <person name="Lipovsky A."/>
            <person name="Liu X."/>
            <person name="Liu J."/>
            <person name="Liu S."/>
            <person name="Lokyitsang T."/>
            <person name="Lokyitsang Y."/>
            <person name="Lubonja R."/>
            <person name="Lui A."/>
            <person name="MacDonald P."/>
            <person name="Magnisalis V."/>
            <person name="Maru K."/>
            <person name="Matthews C."/>
            <person name="McCusker W."/>
            <person name="McDonough S."/>
            <person name="Mehta T."/>
            <person name="Meldrim J."/>
            <person name="Meneus L."/>
            <person name="Mihai O."/>
            <person name="Mihalev A."/>
            <person name="Mihova T."/>
            <person name="Mittelman R."/>
            <person name="Mlenga V."/>
            <person name="Montmayeur A."/>
            <person name="Mulrain L."/>
            <person name="Navidi A."/>
            <person name="Naylor J."/>
            <person name="Negash T."/>
            <person name="Nguyen T."/>
            <person name="Nguyen N."/>
            <person name="Nicol R."/>
            <person name="Norbu C."/>
            <person name="Norbu N."/>
            <person name="Novod N."/>
            <person name="O'Neill B."/>
            <person name="Osman S."/>
            <person name="Markiewicz E."/>
            <person name="Oyono O.L."/>
            <person name="Patti C."/>
            <person name="Phunkhang P."/>
            <person name="Pierre F."/>
            <person name="Priest M."/>
            <person name="Raghuraman S."/>
            <person name="Rege F."/>
            <person name="Reyes R."/>
            <person name="Rise C."/>
            <person name="Rogov P."/>
            <person name="Ross K."/>
            <person name="Ryan E."/>
            <person name="Settipalli S."/>
            <person name="Shea T."/>
            <person name="Sherpa N."/>
            <person name="Shi L."/>
            <person name="Shih D."/>
            <person name="Sparrow T."/>
            <person name="Spaulding J."/>
            <person name="Stalker J."/>
            <person name="Stange-Thomann N."/>
            <person name="Stavropoulos S."/>
            <person name="Stone C."/>
            <person name="Strader C."/>
            <person name="Tesfaye S."/>
            <person name="Thomson T."/>
            <person name="Thoulutsang Y."/>
            <person name="Thoulutsang D."/>
            <person name="Topham K."/>
            <person name="Topping I."/>
            <person name="Tsamla T."/>
            <person name="Vassiliev H."/>
            <person name="Vo A."/>
            <person name="Wangchuk T."/>
            <person name="Wangdi T."/>
            <person name="Weiand M."/>
            <person name="Wilkinson J."/>
            <person name="Wilson A."/>
            <person name="Yadav S."/>
            <person name="Young G."/>
            <person name="Yu Q."/>
            <person name="Zembek L."/>
            <person name="Zhong D."/>
            <person name="Zimmer A."/>
            <person name="Zwirko Z."/>
            <person name="Jaffe D.B."/>
            <person name="Alvarez P."/>
            <person name="Brockman W."/>
            <person name="Butler J."/>
            <person name="Chin C."/>
            <person name="Gnerre S."/>
            <person name="Grabherr M."/>
            <person name="Kleber M."/>
            <person name="Mauceli E."/>
            <person name="MacCallum I."/>
        </authorList>
    </citation>
    <scope>NUCLEOTIDE SEQUENCE [LARGE SCALE GENOMIC DNA]</scope>
    <source>
        <strain evidence="4">Tucson 15081-1352.22</strain>
    </source>
</reference>
<dbReference type="HOGENOM" id="CLU_394454_0_0_1"/>
<evidence type="ECO:0000256" key="2">
    <source>
        <dbReference type="SAM" id="SignalP"/>
    </source>
</evidence>
<feature type="compositionally biased region" description="Basic and acidic residues" evidence="1">
    <location>
        <begin position="340"/>
        <end position="358"/>
    </location>
</feature>
<proteinExistence type="predicted"/>
<feature type="compositionally biased region" description="Low complexity" evidence="1">
    <location>
        <begin position="303"/>
        <end position="318"/>
    </location>
</feature>
<feature type="signal peptide" evidence="2">
    <location>
        <begin position="1"/>
        <end position="18"/>
    </location>
</feature>
<gene>
    <name evidence="3" type="primary">Dmoj\GI19701</name>
    <name evidence="3" type="ORF">Dmoj_GI19701</name>
</gene>
<sequence length="699" mass="78249">MLLPITLTLTLAITISLAASATHFSQVKRKHWKRAPAHGTFNVDAYAYNKPVVNLVKHLPGSGQALPMGRLLEQIALSSRVSEVPRTEYRNLDSSREPTSSMDPASLAALNSELAQMQMNLRLYSHEFHVQDKGKKKIVIINTLGSDKDKGLVEKSPELEKPEQQSPLNLKLALPERWADDVATAQPNPSNSNEVLTNTRANSPLKAQLAKMEAAQELDKLAKLPDDSKKRTNDATTIEMASTTAERGEQLRSGQQSKTIVNVNHVEVEGLEKYLGIKREQIEGQTQQQQVNGEQELEQIDGQANEEGQQQVEQQQKLMEQKELQPETDGEEQQSKFKKHQEELMKEEQDKLKMKEELQLELNGTTEMEQTQEQVREDLAGNVPNTEQRKEHPQPLRKEESKPDENLEHQKEVDPQEQMLKLDQQTAELKQQQTVEQQQIEMQTQMREHKTGAKLEQPMDKPKQEYERLEPVALQLQLKTKPDQNVADAHIAAVDAAKKDDSQNDNDGPATGMNMSGKPKLESKPEADAAGAEVGPTAAAAVDKPLRVKSKRKRTQAKTQKTKTHKPNEIDTKPKAGPTPAPIPAPAPAPTRKLLTAVGQTADVKATTEISSQDKRQPMQKGQKGQSGKMGQKTTKGKGKRRPTDEQEIETTTNWWQILPYAEIRKFLNTIYDSIADDDDANDERAQRMRTEEPIGAGE</sequence>